<dbReference type="AlphaFoldDB" id="A0A498STI3"/>
<organism evidence="2 3">
    <name type="scientific">Acanthocheilonema viteae</name>
    <name type="common">Filarial nematode worm</name>
    <name type="synonym">Dipetalonema viteae</name>
    <dbReference type="NCBI Taxonomy" id="6277"/>
    <lineage>
        <taxon>Eukaryota</taxon>
        <taxon>Metazoa</taxon>
        <taxon>Ecdysozoa</taxon>
        <taxon>Nematoda</taxon>
        <taxon>Chromadorea</taxon>
        <taxon>Rhabditida</taxon>
        <taxon>Spirurina</taxon>
        <taxon>Spiruromorpha</taxon>
        <taxon>Filarioidea</taxon>
        <taxon>Onchocercidae</taxon>
        <taxon>Acanthocheilonema</taxon>
    </lineage>
</organism>
<evidence type="ECO:0000313" key="2">
    <source>
        <dbReference type="EMBL" id="VBB35345.1"/>
    </source>
</evidence>
<feature type="compositionally biased region" description="Acidic residues" evidence="1">
    <location>
        <begin position="132"/>
        <end position="143"/>
    </location>
</feature>
<dbReference type="Proteomes" id="UP000276991">
    <property type="component" value="Unassembled WGS sequence"/>
</dbReference>
<feature type="compositionally biased region" description="Basic and acidic residues" evidence="1">
    <location>
        <begin position="107"/>
        <end position="117"/>
    </location>
</feature>
<name>A0A498STI3_ACAVI</name>
<dbReference type="OrthoDB" id="297496at2759"/>
<feature type="region of interest" description="Disordered" evidence="1">
    <location>
        <begin position="105"/>
        <end position="160"/>
    </location>
</feature>
<evidence type="ECO:0000256" key="1">
    <source>
        <dbReference type="SAM" id="MobiDB-lite"/>
    </source>
</evidence>
<feature type="region of interest" description="Disordered" evidence="1">
    <location>
        <begin position="173"/>
        <end position="197"/>
    </location>
</feature>
<accession>A0A498STI3</accession>
<feature type="compositionally biased region" description="Basic residues" evidence="1">
    <location>
        <begin position="174"/>
        <end position="183"/>
    </location>
</feature>
<feature type="compositionally biased region" description="Polar residues" evidence="1">
    <location>
        <begin position="184"/>
        <end position="197"/>
    </location>
</feature>
<keyword evidence="3" id="KW-1185">Reference proteome</keyword>
<evidence type="ECO:0000313" key="3">
    <source>
        <dbReference type="Proteomes" id="UP000276991"/>
    </source>
</evidence>
<protein>
    <submittedName>
        <fullName evidence="2">Uncharacterized protein</fullName>
    </submittedName>
</protein>
<dbReference type="EMBL" id="UPTC01005619">
    <property type="protein sequence ID" value="VBB35345.1"/>
    <property type="molecule type" value="Genomic_DNA"/>
</dbReference>
<feature type="non-terminal residue" evidence="2">
    <location>
        <position position="1"/>
    </location>
</feature>
<dbReference type="STRING" id="6277.A0A498STI3"/>
<reference evidence="2 3" key="1">
    <citation type="submission" date="2018-08" db="EMBL/GenBank/DDBJ databases">
        <authorList>
            <person name="Laetsch R D."/>
            <person name="Stevens L."/>
            <person name="Kumar S."/>
            <person name="Blaxter L. M."/>
        </authorList>
    </citation>
    <scope>NUCLEOTIDE SEQUENCE [LARGE SCALE GENOMIC DNA]</scope>
</reference>
<gene>
    <name evidence="2" type="ORF">NAV_LOCUS10136</name>
</gene>
<sequence length="197" mass="22725">INEMVEKAVQCSDSIMIDNSIQTELVELRDSECVTVIAEYTVRDVQTDEVQLIEQEIQTHLYDVLEAIAQTEDNEFVQKPFIEMIESEVQTDPIIRERRKALPGISRMKERLQETSRRPSASQSLSGRLELSGDEETTDEDEGSYNLDWDPIDGMHAEKQKRVRDLKQFFETSKRKKSIRQKTRLSIPSSSSANLKM</sequence>
<proteinExistence type="predicted"/>